<keyword evidence="2 5" id="KW-0812">Transmembrane</keyword>
<keyword evidence="8" id="KW-1185">Reference proteome</keyword>
<feature type="transmembrane region" description="Helical" evidence="5">
    <location>
        <begin position="319"/>
        <end position="342"/>
    </location>
</feature>
<evidence type="ECO:0000313" key="8">
    <source>
        <dbReference type="Proteomes" id="UP000265618"/>
    </source>
</evidence>
<keyword evidence="3 5" id="KW-1133">Transmembrane helix</keyword>
<protein>
    <submittedName>
        <fullName evidence="7">SLC26A/SulP transporter</fullName>
    </submittedName>
</protein>
<dbReference type="Proteomes" id="UP000265618">
    <property type="component" value="Unassembled WGS sequence"/>
</dbReference>
<evidence type="ECO:0000256" key="5">
    <source>
        <dbReference type="SAM" id="Phobius"/>
    </source>
</evidence>
<evidence type="ECO:0000256" key="2">
    <source>
        <dbReference type="ARBA" id="ARBA00022692"/>
    </source>
</evidence>
<comment type="subcellular location">
    <subcellularLocation>
        <location evidence="1">Membrane</location>
        <topology evidence="1">Multi-pass membrane protein</topology>
    </subcellularLocation>
</comment>
<feature type="transmembrane region" description="Helical" evidence="5">
    <location>
        <begin position="295"/>
        <end position="313"/>
    </location>
</feature>
<name>A0A9K3CUQ1_9EUKA</name>
<dbReference type="Pfam" id="PF01740">
    <property type="entry name" value="STAS"/>
    <property type="match status" value="1"/>
</dbReference>
<dbReference type="OrthoDB" id="6379672at2759"/>
<keyword evidence="4 5" id="KW-0472">Membrane</keyword>
<dbReference type="InterPro" id="IPR036513">
    <property type="entry name" value="STAS_dom_sf"/>
</dbReference>
<feature type="transmembrane region" description="Helical" evidence="5">
    <location>
        <begin position="39"/>
        <end position="55"/>
    </location>
</feature>
<dbReference type="PANTHER" id="PTHR43310:SF1">
    <property type="entry name" value="SULFATE TRANSPORTER YBAR-RELATED"/>
    <property type="match status" value="1"/>
</dbReference>
<dbReference type="Gene3D" id="3.30.750.24">
    <property type="entry name" value="STAS domain"/>
    <property type="match status" value="1"/>
</dbReference>
<evidence type="ECO:0000259" key="6">
    <source>
        <dbReference type="PROSITE" id="PS50801"/>
    </source>
</evidence>
<feature type="transmembrane region" description="Helical" evidence="5">
    <location>
        <begin position="101"/>
        <end position="120"/>
    </location>
</feature>
<accession>A0A9K3CUQ1</accession>
<feature type="transmembrane region" description="Helical" evidence="5">
    <location>
        <begin position="162"/>
        <end position="180"/>
    </location>
</feature>
<feature type="non-terminal residue" evidence="7">
    <location>
        <position position="1"/>
    </location>
</feature>
<evidence type="ECO:0000256" key="4">
    <source>
        <dbReference type="ARBA" id="ARBA00023136"/>
    </source>
</evidence>
<feature type="transmembrane region" description="Helical" evidence="5">
    <location>
        <begin position="6"/>
        <end position="32"/>
    </location>
</feature>
<feature type="transmembrane region" description="Helical" evidence="5">
    <location>
        <begin position="265"/>
        <end position="283"/>
    </location>
</feature>
<sequence>ALIPEGVAFAFVAGVNPVVGLYGAVMMGLVTALVGARKGMISGATGAVAVIFAPMVMEQTEEMDYDFALTCLFTGGIVMGLMEVLFGVLKFGKYIRLVPHTVAVGFVDGLAIIIGEAQLGQFYEGSGDDKTLLQGVDMAVMIALICLTMAISIFLPRLTKAVPATLVALVTVTTITQVLSLTDVHHARTVLDYVVDMDDTVTTLAAGLPSFVVPSFRWEVLKVVLPYSALAAMVGLIESLMTLTLIDEITETRGRGNLECVGQGLGNIVTGLFGGLSGCAMIGQSMINVKAGGRGRASGISAALFMMAFVLFGSKIVEIIPLSGLVGVMFVVVWATFEWGTFSLLRHIPKVDAAVILIVTIVTVLEDLAIAVMVGCILSSLAFAWKVGKKVHCNTQIDEHGTKVYQLEGPLFFGSAQSFKTLFDYRNDPQEIVIDFRNSRVHDHSGVEAINNVTERYAQNGKKLHLLNLSAECHKLLRKAASVIEVSVIKDLDWHICDDALA</sequence>
<dbReference type="InterPro" id="IPR011547">
    <property type="entry name" value="SLC26A/SulP_dom"/>
</dbReference>
<dbReference type="Pfam" id="PF00916">
    <property type="entry name" value="Sulfate_transp"/>
    <property type="match status" value="1"/>
</dbReference>
<dbReference type="GO" id="GO:0016020">
    <property type="term" value="C:membrane"/>
    <property type="evidence" value="ECO:0007669"/>
    <property type="project" value="UniProtKB-SubCell"/>
</dbReference>
<evidence type="ECO:0000313" key="7">
    <source>
        <dbReference type="EMBL" id="GIQ81934.1"/>
    </source>
</evidence>
<reference evidence="7 8" key="1">
    <citation type="journal article" date="2018" name="PLoS ONE">
        <title>The draft genome of Kipferlia bialata reveals reductive genome evolution in fornicate parasites.</title>
        <authorList>
            <person name="Tanifuji G."/>
            <person name="Takabayashi S."/>
            <person name="Kume K."/>
            <person name="Takagi M."/>
            <person name="Nakayama T."/>
            <person name="Kamikawa R."/>
            <person name="Inagaki Y."/>
            <person name="Hashimoto T."/>
        </authorList>
    </citation>
    <scope>NUCLEOTIDE SEQUENCE [LARGE SCALE GENOMIC DNA]</scope>
    <source>
        <strain evidence="7">NY0173</strain>
    </source>
</reference>
<dbReference type="PANTHER" id="PTHR43310">
    <property type="entry name" value="SULFATE TRANSPORTER YBAR-RELATED"/>
    <property type="match status" value="1"/>
</dbReference>
<gene>
    <name evidence="7" type="ORF">KIPB_002979</name>
</gene>
<evidence type="ECO:0000256" key="3">
    <source>
        <dbReference type="ARBA" id="ARBA00022989"/>
    </source>
</evidence>
<dbReference type="CDD" id="cd07042">
    <property type="entry name" value="STAS_SulP_like_sulfate_transporter"/>
    <property type="match status" value="1"/>
</dbReference>
<feature type="domain" description="STAS" evidence="6">
    <location>
        <begin position="401"/>
        <end position="480"/>
    </location>
</feature>
<evidence type="ECO:0000256" key="1">
    <source>
        <dbReference type="ARBA" id="ARBA00004141"/>
    </source>
</evidence>
<comment type="caution">
    <text evidence="7">The sequence shown here is derived from an EMBL/GenBank/DDBJ whole genome shotgun (WGS) entry which is preliminary data.</text>
</comment>
<dbReference type="EMBL" id="BDIP01000538">
    <property type="protein sequence ID" value="GIQ81934.1"/>
    <property type="molecule type" value="Genomic_DNA"/>
</dbReference>
<dbReference type="InterPro" id="IPR002645">
    <property type="entry name" value="STAS_dom"/>
</dbReference>
<dbReference type="SUPFAM" id="SSF52091">
    <property type="entry name" value="SpoIIaa-like"/>
    <property type="match status" value="1"/>
</dbReference>
<dbReference type="PROSITE" id="PS50801">
    <property type="entry name" value="STAS"/>
    <property type="match status" value="1"/>
</dbReference>
<feature type="transmembrane region" description="Helical" evidence="5">
    <location>
        <begin position="67"/>
        <end position="89"/>
    </location>
</feature>
<dbReference type="AlphaFoldDB" id="A0A9K3CUQ1"/>
<proteinExistence type="predicted"/>
<feature type="transmembrane region" description="Helical" evidence="5">
    <location>
        <begin position="132"/>
        <end position="155"/>
    </location>
</feature>
<organism evidence="7 8">
    <name type="scientific">Kipferlia bialata</name>
    <dbReference type="NCBI Taxonomy" id="797122"/>
    <lineage>
        <taxon>Eukaryota</taxon>
        <taxon>Metamonada</taxon>
        <taxon>Carpediemonas-like organisms</taxon>
        <taxon>Kipferlia</taxon>
    </lineage>
</organism>
<feature type="transmembrane region" description="Helical" evidence="5">
    <location>
        <begin position="223"/>
        <end position="245"/>
    </location>
</feature>
<dbReference type="InterPro" id="IPR052706">
    <property type="entry name" value="Membrane-Transporter-like"/>
</dbReference>
<feature type="transmembrane region" description="Helical" evidence="5">
    <location>
        <begin position="354"/>
        <end position="385"/>
    </location>
</feature>